<evidence type="ECO:0000256" key="14">
    <source>
        <dbReference type="ARBA" id="ARBA00023026"/>
    </source>
</evidence>
<dbReference type="InterPro" id="IPR011006">
    <property type="entry name" value="CheY-like_superfamily"/>
</dbReference>
<dbReference type="Gene3D" id="3.40.50.2300">
    <property type="match status" value="1"/>
</dbReference>
<dbReference type="PATRIC" id="fig|1096930.3.peg.4305"/>
<keyword evidence="13" id="KW-0157">Chromophore</keyword>
<feature type="modified residue" description="4-aspartylphosphate" evidence="16">
    <location>
        <position position="1332"/>
    </location>
</feature>
<dbReference type="InterPro" id="IPR000014">
    <property type="entry name" value="PAS"/>
</dbReference>
<keyword evidence="5" id="KW-0716">Sensory transduction</keyword>
<feature type="domain" description="PAS" evidence="19">
    <location>
        <begin position="929"/>
        <end position="1002"/>
    </location>
</feature>
<dbReference type="EMBL" id="ATHL01000151">
    <property type="protein sequence ID" value="EQB07978.1"/>
    <property type="molecule type" value="Genomic_DNA"/>
</dbReference>
<evidence type="ECO:0000256" key="7">
    <source>
        <dbReference type="ARBA" id="ARBA00022643"/>
    </source>
</evidence>
<evidence type="ECO:0000256" key="10">
    <source>
        <dbReference type="ARBA" id="ARBA00022741"/>
    </source>
</evidence>
<dbReference type="Proteomes" id="UP000015527">
    <property type="component" value="Unassembled WGS sequence"/>
</dbReference>
<dbReference type="eggNOG" id="COG2202">
    <property type="taxonomic scope" value="Bacteria"/>
</dbReference>
<sequence>MGEQPSYQELERRLAAAQEEASAAKSALSAAEARLRQALQVGGMEYWEWDPVSDRVTRANAISTFGPSGQVAHAHKGIDGFVRVHPDDRERHQAMVLKAGQTGTGWHMEFRVVRPDTGEIEWLEERASPTTDPATGERRINGFIWNVTDRKRAEAARAEGEERLRLAIEIGELASWDWDTRSGAVTWSDRHFLMQGYRIGEVTPSFEAWLARVHPEDRAETVSRIEAARDTRQVYAHEFRTLHPDGTVLWCAARGRFFYDETGAPCRMIGVMEDITERKRSEQALNDELRDTLILQQLGARLVTEDNVQTIYEEVLSAAIAIMRAKAGSVQMLDSETEELVILAAQGFSRRTQDRFHRVSASSSTSCGLAMRTGSRAWCHFDPASSDPSVRLHVEDGVLSAQSMPLVSRSGRAIGMVSTHWATADHRPSERDLRFLDLLARQAADLLEQRAAEAVLRKSEAKYRSLFDKLEDGIAVLRAVRDPAGQIVDFIYLELNEAVQRQTGLERSHFLGRPLSEVSLKDDFDNWLPIHRQVVETGEPVTVENYAQSVQRWFELSVYPSGPDRIALFIRDIDGRKQGEIALRESREHQAFLLELSDALRAEKDADAVAYRAIGMLSDHMRLDRCYVTYYRPEDDRADFPYQIGNDTVPPLPAQVRLSDFPDAYRQLLEKTFVIEDDFARRGLSDAERASSKAVGMRAMLASTLRRGTKNPLCSMAAVSSSPRRWSAGEIALVEAAAERTWAAIERARTDEVLRESEERQMFLLSLSDAVRNLADPAEIMALTSAMVGAHMRVGRCGYGEVPPPGDMLIVRRDWTDGEMGSLQGQWRLDLFSDDIVSSYRAGRTVIIEDAHVDPIAQGNEEALRAIGGLRSSIAVPLLRDGRLTAFFYVQHTLPRRWSAGEQDLVREVAERTWSTLERARTEARLRESEERFRQFADASSGALWIRDAATLNMEFASRAIEPIYGIEADELLGDVKRWAALILPEDRDIALEHLERARSGEATLHEFRIQRASDKAFRWIRNTDFPLRDNGHIPRIGGIALDVTEEKLSAEHQTVLLAELQHRVRNIMAIIRSITLRTADGAGSVSDYSELLSGRLDTFARVQALLTRAANVGVGMATIVHDELSALAGHGGQFDAQGPEIELSPKAAETMTLAVHELTTNALKYGALSHPDGLVRVRWSVEEKPTKPWLVFEWSESGAPGREPPDRPRRVGFGSELIEGRIPYELNGRGSVRFEAGGAQCRLEFPLKDGASILETDAPQPATLFGGAIDMSGQADLTGQRVLVVEDDYYLAADTARALKGAGAQVLGPCPSEDAARAHMADAPPTCAVLDINLGGGRSFDLAGDLRRDGVPFVFITGYDQDVIPERFAGIPCLQKPVEFRHIIGALADSLGV</sequence>
<dbReference type="RefSeq" id="WP_021236045.1">
    <property type="nucleotide sequence ID" value="NZ_ATHL01000151.1"/>
</dbReference>
<dbReference type="Pfam" id="PF01590">
    <property type="entry name" value="GAF"/>
    <property type="match status" value="1"/>
</dbReference>
<keyword evidence="9" id="KW-0677">Repeat</keyword>
<keyword evidence="22" id="KW-1185">Reference proteome</keyword>
<evidence type="ECO:0000256" key="12">
    <source>
        <dbReference type="ARBA" id="ARBA00022840"/>
    </source>
</evidence>
<evidence type="ECO:0000259" key="19">
    <source>
        <dbReference type="PROSITE" id="PS50112"/>
    </source>
</evidence>
<dbReference type="Pfam" id="PF08447">
    <property type="entry name" value="PAS_3"/>
    <property type="match status" value="3"/>
</dbReference>
<organism evidence="21 22">
    <name type="scientific">Novosphingobium lindaniclasticum LE124</name>
    <dbReference type="NCBI Taxonomy" id="1096930"/>
    <lineage>
        <taxon>Bacteria</taxon>
        <taxon>Pseudomonadati</taxon>
        <taxon>Pseudomonadota</taxon>
        <taxon>Alphaproteobacteria</taxon>
        <taxon>Sphingomonadales</taxon>
        <taxon>Sphingomonadaceae</taxon>
        <taxon>Novosphingobium</taxon>
    </lineage>
</organism>
<dbReference type="InterPro" id="IPR029016">
    <property type="entry name" value="GAF-like_dom_sf"/>
</dbReference>
<dbReference type="PROSITE" id="PS50112">
    <property type="entry name" value="PAS"/>
    <property type="match status" value="1"/>
</dbReference>
<keyword evidence="8" id="KW-0808">Transferase</keyword>
<feature type="domain" description="PAC" evidence="20">
    <location>
        <begin position="106"/>
        <end position="159"/>
    </location>
</feature>
<keyword evidence="12" id="KW-0067">ATP-binding</keyword>
<evidence type="ECO:0000256" key="6">
    <source>
        <dbReference type="ARBA" id="ARBA00022630"/>
    </source>
</evidence>
<name>T0H7A7_9SPHN</name>
<evidence type="ECO:0000256" key="16">
    <source>
        <dbReference type="PROSITE-ProRule" id="PRU00169"/>
    </source>
</evidence>
<dbReference type="InterPro" id="IPR013655">
    <property type="entry name" value="PAS_fold_3"/>
</dbReference>
<proteinExistence type="predicted"/>
<dbReference type="SMART" id="SM00065">
    <property type="entry name" value="GAF"/>
    <property type="match status" value="3"/>
</dbReference>
<dbReference type="NCBIfam" id="TIGR00229">
    <property type="entry name" value="sensory_box"/>
    <property type="match status" value="4"/>
</dbReference>
<keyword evidence="10" id="KW-0547">Nucleotide-binding</keyword>
<evidence type="ECO:0000259" key="20">
    <source>
        <dbReference type="PROSITE" id="PS50113"/>
    </source>
</evidence>
<keyword evidence="17" id="KW-0175">Coiled coil</keyword>
<dbReference type="Gene3D" id="3.30.450.40">
    <property type="match status" value="3"/>
</dbReference>
<dbReference type="InterPro" id="IPR003018">
    <property type="entry name" value="GAF"/>
</dbReference>
<dbReference type="SUPFAM" id="SSF55785">
    <property type="entry name" value="PYP-like sensor domain (PAS domain)"/>
    <property type="match status" value="4"/>
</dbReference>
<dbReference type="InterPro" id="IPR011102">
    <property type="entry name" value="Sig_transdc_His_kinase_HWE"/>
</dbReference>
<keyword evidence="3" id="KW-0600">Photoreceptor protein</keyword>
<dbReference type="SMART" id="SM00911">
    <property type="entry name" value="HWE_HK"/>
    <property type="match status" value="1"/>
</dbReference>
<dbReference type="GO" id="GO:0009881">
    <property type="term" value="F:photoreceptor activity"/>
    <property type="evidence" value="ECO:0007669"/>
    <property type="project" value="UniProtKB-KW"/>
</dbReference>
<dbReference type="SUPFAM" id="SSF55781">
    <property type="entry name" value="GAF domain-like"/>
    <property type="match status" value="3"/>
</dbReference>
<dbReference type="InterPro" id="IPR001789">
    <property type="entry name" value="Sig_transdc_resp-reg_receiver"/>
</dbReference>
<evidence type="ECO:0000256" key="2">
    <source>
        <dbReference type="ARBA" id="ARBA00012438"/>
    </source>
</evidence>
<dbReference type="InterPro" id="IPR036890">
    <property type="entry name" value="HATPase_C_sf"/>
</dbReference>
<keyword evidence="7" id="KW-0288">FMN</keyword>
<protein>
    <recommendedName>
        <fullName evidence="2">histidine kinase</fullName>
        <ecNumber evidence="2">2.7.13.3</ecNumber>
    </recommendedName>
</protein>
<dbReference type="InterPro" id="IPR001610">
    <property type="entry name" value="PAC"/>
</dbReference>
<dbReference type="Pfam" id="PF13185">
    <property type="entry name" value="GAF_2"/>
    <property type="match status" value="1"/>
</dbReference>
<dbReference type="Gene3D" id="3.30.450.20">
    <property type="entry name" value="PAS domain"/>
    <property type="match status" value="4"/>
</dbReference>
<evidence type="ECO:0000256" key="4">
    <source>
        <dbReference type="ARBA" id="ARBA00022553"/>
    </source>
</evidence>
<evidence type="ECO:0000256" key="1">
    <source>
        <dbReference type="ARBA" id="ARBA00000085"/>
    </source>
</evidence>
<dbReference type="SMART" id="SM00448">
    <property type="entry name" value="REC"/>
    <property type="match status" value="1"/>
</dbReference>
<evidence type="ECO:0000256" key="5">
    <source>
        <dbReference type="ARBA" id="ARBA00022606"/>
    </source>
</evidence>
<keyword evidence="4 16" id="KW-0597">Phosphoprotein</keyword>
<dbReference type="eggNOG" id="COG0784">
    <property type="taxonomic scope" value="Bacteria"/>
</dbReference>
<dbReference type="EC" id="2.7.13.3" evidence="2"/>
<dbReference type="Pfam" id="PF08448">
    <property type="entry name" value="PAS_4"/>
    <property type="match status" value="1"/>
</dbReference>
<dbReference type="GO" id="GO:0000160">
    <property type="term" value="P:phosphorelay signal transduction system"/>
    <property type="evidence" value="ECO:0007669"/>
    <property type="project" value="InterPro"/>
</dbReference>
<feature type="coiled-coil region" evidence="17">
    <location>
        <begin position="7"/>
        <end position="34"/>
    </location>
</feature>
<dbReference type="Pfam" id="PF07536">
    <property type="entry name" value="HWE_HK"/>
    <property type="match status" value="1"/>
</dbReference>
<accession>T0H7A7</accession>
<dbReference type="PROSITE" id="PS50113">
    <property type="entry name" value="PAC"/>
    <property type="match status" value="2"/>
</dbReference>
<evidence type="ECO:0000256" key="13">
    <source>
        <dbReference type="ARBA" id="ARBA00022991"/>
    </source>
</evidence>
<evidence type="ECO:0000256" key="3">
    <source>
        <dbReference type="ARBA" id="ARBA00022543"/>
    </source>
</evidence>
<dbReference type="InterPro" id="IPR035965">
    <property type="entry name" value="PAS-like_dom_sf"/>
</dbReference>
<dbReference type="eggNOG" id="COG2203">
    <property type="taxonomic scope" value="Bacteria"/>
</dbReference>
<dbReference type="PANTHER" id="PTHR41523:SF8">
    <property type="entry name" value="ETHYLENE RESPONSE SENSOR PROTEIN"/>
    <property type="match status" value="1"/>
</dbReference>
<evidence type="ECO:0000256" key="17">
    <source>
        <dbReference type="SAM" id="Coils"/>
    </source>
</evidence>
<evidence type="ECO:0000256" key="9">
    <source>
        <dbReference type="ARBA" id="ARBA00022737"/>
    </source>
</evidence>
<comment type="catalytic activity">
    <reaction evidence="1">
        <text>ATP + protein L-histidine = ADP + protein N-phospho-L-histidine.</text>
        <dbReference type="EC" id="2.7.13.3"/>
    </reaction>
</comment>
<dbReference type="CDD" id="cd00130">
    <property type="entry name" value="PAS"/>
    <property type="match status" value="4"/>
</dbReference>
<dbReference type="Gene3D" id="3.30.565.10">
    <property type="entry name" value="Histidine kinase-like ATPase, C-terminal domain"/>
    <property type="match status" value="1"/>
</dbReference>
<evidence type="ECO:0000313" key="21">
    <source>
        <dbReference type="EMBL" id="EQB07978.1"/>
    </source>
</evidence>
<dbReference type="InterPro" id="IPR013656">
    <property type="entry name" value="PAS_4"/>
</dbReference>
<evidence type="ECO:0000313" key="22">
    <source>
        <dbReference type="Proteomes" id="UP000015527"/>
    </source>
</evidence>
<feature type="domain" description="PAC" evidence="20">
    <location>
        <begin position="235"/>
        <end position="287"/>
    </location>
</feature>
<dbReference type="SMART" id="SM00091">
    <property type="entry name" value="PAS"/>
    <property type="match status" value="3"/>
</dbReference>
<keyword evidence="6" id="KW-0285">Flavoprotein</keyword>
<comment type="caution">
    <text evidence="21">The sequence shown here is derived from an EMBL/GenBank/DDBJ whole genome shotgun (WGS) entry which is preliminary data.</text>
</comment>
<evidence type="ECO:0000256" key="8">
    <source>
        <dbReference type="ARBA" id="ARBA00022679"/>
    </source>
</evidence>
<dbReference type="eggNOG" id="COG3920">
    <property type="taxonomic scope" value="Bacteria"/>
</dbReference>
<keyword evidence="11" id="KW-0418">Kinase</keyword>
<dbReference type="Gene3D" id="2.10.70.100">
    <property type="match status" value="1"/>
</dbReference>
<dbReference type="InterPro" id="IPR000700">
    <property type="entry name" value="PAS-assoc_C"/>
</dbReference>
<dbReference type="GO" id="GO:0005524">
    <property type="term" value="F:ATP binding"/>
    <property type="evidence" value="ECO:0007669"/>
    <property type="project" value="UniProtKB-KW"/>
</dbReference>
<keyword evidence="14" id="KW-0843">Virulence</keyword>
<gene>
    <name evidence="21" type="ORF">L284_21900</name>
</gene>
<evidence type="ECO:0000256" key="11">
    <source>
        <dbReference type="ARBA" id="ARBA00022777"/>
    </source>
</evidence>
<keyword evidence="15" id="KW-0675">Receptor</keyword>
<dbReference type="eggNOG" id="COG4191">
    <property type="taxonomic scope" value="Bacteria"/>
</dbReference>
<dbReference type="PANTHER" id="PTHR41523">
    <property type="entry name" value="TWO-COMPONENT SYSTEM SENSOR PROTEIN"/>
    <property type="match status" value="1"/>
</dbReference>
<dbReference type="SMART" id="SM00086">
    <property type="entry name" value="PAC"/>
    <property type="match status" value="3"/>
</dbReference>
<evidence type="ECO:0000256" key="15">
    <source>
        <dbReference type="ARBA" id="ARBA00023170"/>
    </source>
</evidence>
<evidence type="ECO:0000259" key="18">
    <source>
        <dbReference type="PROSITE" id="PS50110"/>
    </source>
</evidence>
<dbReference type="SUPFAM" id="SSF52172">
    <property type="entry name" value="CheY-like"/>
    <property type="match status" value="1"/>
</dbReference>
<reference evidence="21 22" key="1">
    <citation type="journal article" date="2013" name="Genome Announc.">
        <title>Genome Sequence of Novosphingobium lindaniclasticum LE124T, Isolated from a Hexachlorocyclohexane Dumpsite.</title>
        <authorList>
            <person name="Saxena A."/>
            <person name="Nayyar N."/>
            <person name="Sangwan N."/>
            <person name="Kumari R."/>
            <person name="Khurana J.P."/>
            <person name="Lal R."/>
        </authorList>
    </citation>
    <scope>NUCLEOTIDE SEQUENCE [LARGE SCALE GENOMIC DNA]</scope>
    <source>
        <strain evidence="21 22">LE124</strain>
    </source>
</reference>
<feature type="domain" description="Response regulatory" evidence="18">
    <location>
        <begin position="1282"/>
        <end position="1392"/>
    </location>
</feature>
<dbReference type="OrthoDB" id="9760752at2"/>
<dbReference type="PROSITE" id="PS50110">
    <property type="entry name" value="RESPONSE_REGULATORY"/>
    <property type="match status" value="1"/>
</dbReference>
<dbReference type="GO" id="GO:0004673">
    <property type="term" value="F:protein histidine kinase activity"/>
    <property type="evidence" value="ECO:0007669"/>
    <property type="project" value="UniProtKB-EC"/>
</dbReference>